<accession>A0ABN6NCF7</accession>
<protein>
    <recommendedName>
        <fullName evidence="1">Methyltransferase FkbM domain-containing protein</fullName>
    </recommendedName>
</protein>
<evidence type="ECO:0000313" key="3">
    <source>
        <dbReference type="Proteomes" id="UP001162734"/>
    </source>
</evidence>
<evidence type="ECO:0000313" key="2">
    <source>
        <dbReference type="EMBL" id="BDG09652.1"/>
    </source>
</evidence>
<name>A0ABN6NCF7_9BACT</name>
<gene>
    <name evidence="2" type="ORF">AMPC_27650</name>
</gene>
<proteinExistence type="predicted"/>
<dbReference type="NCBIfam" id="TIGR01444">
    <property type="entry name" value="fkbM_fam"/>
    <property type="match status" value="1"/>
</dbReference>
<dbReference type="InterPro" id="IPR053188">
    <property type="entry name" value="FkbM_Methyltransferase"/>
</dbReference>
<feature type="domain" description="Methyltransferase FkbM" evidence="1">
    <location>
        <begin position="58"/>
        <end position="226"/>
    </location>
</feature>
<dbReference type="PANTHER" id="PTHR36973:SF4">
    <property type="entry name" value="NODULATION PROTEIN"/>
    <property type="match status" value="1"/>
</dbReference>
<dbReference type="Proteomes" id="UP001162734">
    <property type="component" value="Chromosome"/>
</dbReference>
<evidence type="ECO:0000259" key="1">
    <source>
        <dbReference type="Pfam" id="PF05050"/>
    </source>
</evidence>
<organism evidence="2 3">
    <name type="scientific">Anaeromyxobacter paludicola</name>
    <dbReference type="NCBI Taxonomy" id="2918171"/>
    <lineage>
        <taxon>Bacteria</taxon>
        <taxon>Pseudomonadati</taxon>
        <taxon>Myxococcota</taxon>
        <taxon>Myxococcia</taxon>
        <taxon>Myxococcales</taxon>
        <taxon>Cystobacterineae</taxon>
        <taxon>Anaeromyxobacteraceae</taxon>
        <taxon>Anaeromyxobacter</taxon>
    </lineage>
</organism>
<keyword evidence="3" id="KW-1185">Reference proteome</keyword>
<dbReference type="InterPro" id="IPR029063">
    <property type="entry name" value="SAM-dependent_MTases_sf"/>
</dbReference>
<dbReference type="Gene3D" id="3.40.50.150">
    <property type="entry name" value="Vaccinia Virus protein VP39"/>
    <property type="match status" value="1"/>
</dbReference>
<dbReference type="Pfam" id="PF05050">
    <property type="entry name" value="Methyltransf_21"/>
    <property type="match status" value="1"/>
</dbReference>
<dbReference type="EMBL" id="AP025592">
    <property type="protein sequence ID" value="BDG09652.1"/>
    <property type="molecule type" value="Genomic_DNA"/>
</dbReference>
<sequence>MNRRRDAKLTPVSAPLLPRLRRAVRRTGLDVVRFHRRSHPLARRMQLLADRRIDLVLDVGANAGQYGQELRLYGYRGRLVSYEPLSAPYRKLARAAAGDPGWETAQLALGDAPGQATLHVAGNSASSSLLDMLPLHLESAPEAAYVGTEEVRVSTLSEELPRRRRPGERVYLKLDAQGFERRILAGAGAALQELAGVQLEASLTPLYAGEALFPELLALLDRAGFEPWSIEPGHSHPASGRLLQVDAIFFRREGDGR</sequence>
<dbReference type="InterPro" id="IPR006342">
    <property type="entry name" value="FkbM_mtfrase"/>
</dbReference>
<dbReference type="PANTHER" id="PTHR36973">
    <property type="entry name" value="SLL1456 PROTEIN-RELATED"/>
    <property type="match status" value="1"/>
</dbReference>
<reference evidence="3" key="1">
    <citation type="journal article" date="2022" name="Int. J. Syst. Evol. Microbiol.">
        <title>Anaeromyxobacter oryzae sp. nov., Anaeromyxobacter diazotrophicus sp. nov. and Anaeromyxobacter paludicola sp. nov., isolated from paddy soils.</title>
        <authorList>
            <person name="Itoh H."/>
            <person name="Xu Z."/>
            <person name="Mise K."/>
            <person name="Masuda Y."/>
            <person name="Ushijima N."/>
            <person name="Hayakawa C."/>
            <person name="Shiratori Y."/>
            <person name="Senoo K."/>
        </authorList>
    </citation>
    <scope>NUCLEOTIDE SEQUENCE [LARGE SCALE GENOMIC DNA]</scope>
    <source>
        <strain evidence="3">Red630</strain>
    </source>
</reference>
<dbReference type="SUPFAM" id="SSF53335">
    <property type="entry name" value="S-adenosyl-L-methionine-dependent methyltransferases"/>
    <property type="match status" value="1"/>
</dbReference>